<dbReference type="AlphaFoldDB" id="A0A1G2KWV3"/>
<dbReference type="Proteomes" id="UP000177811">
    <property type="component" value="Unassembled WGS sequence"/>
</dbReference>
<organism evidence="1 2">
    <name type="scientific">Candidatus Sungbacteria bacterium RIFCSPHIGHO2_02_FULL_51_29</name>
    <dbReference type="NCBI Taxonomy" id="1802273"/>
    <lineage>
        <taxon>Bacteria</taxon>
        <taxon>Candidatus Sungiibacteriota</taxon>
    </lineage>
</organism>
<dbReference type="EMBL" id="MHQL01000005">
    <property type="protein sequence ID" value="OHA03916.1"/>
    <property type="molecule type" value="Genomic_DNA"/>
</dbReference>
<sequence>MVRHKLSEELGDAIQYEIGKPVVFMRHERTEAAPGNPTVRIFALGYEATLVAEAIQLSERHPEMLWVDPSTFEPEKYFTGGWLKGVKEYLLLRNDR</sequence>
<proteinExistence type="predicted"/>
<gene>
    <name evidence="1" type="ORF">A3C16_03830</name>
</gene>
<comment type="caution">
    <text evidence="1">The sequence shown here is derived from an EMBL/GenBank/DDBJ whole genome shotgun (WGS) entry which is preliminary data.</text>
</comment>
<reference evidence="1 2" key="1">
    <citation type="journal article" date="2016" name="Nat. Commun.">
        <title>Thousands of microbial genomes shed light on interconnected biogeochemical processes in an aquifer system.</title>
        <authorList>
            <person name="Anantharaman K."/>
            <person name="Brown C.T."/>
            <person name="Hug L.A."/>
            <person name="Sharon I."/>
            <person name="Castelle C.J."/>
            <person name="Probst A.J."/>
            <person name="Thomas B.C."/>
            <person name="Singh A."/>
            <person name="Wilkins M.J."/>
            <person name="Karaoz U."/>
            <person name="Brodie E.L."/>
            <person name="Williams K.H."/>
            <person name="Hubbard S.S."/>
            <person name="Banfield J.F."/>
        </authorList>
    </citation>
    <scope>NUCLEOTIDE SEQUENCE [LARGE SCALE GENOMIC DNA]</scope>
</reference>
<accession>A0A1G2KWV3</accession>
<name>A0A1G2KWV3_9BACT</name>
<protein>
    <submittedName>
        <fullName evidence="1">Uncharacterized protein</fullName>
    </submittedName>
</protein>
<evidence type="ECO:0000313" key="2">
    <source>
        <dbReference type="Proteomes" id="UP000177811"/>
    </source>
</evidence>
<evidence type="ECO:0000313" key="1">
    <source>
        <dbReference type="EMBL" id="OHA03916.1"/>
    </source>
</evidence>